<comment type="caution">
    <text evidence="1">The sequence shown here is derived from an EMBL/GenBank/DDBJ whole genome shotgun (WGS) entry which is preliminary data.</text>
</comment>
<evidence type="ECO:0000313" key="2">
    <source>
        <dbReference type="Proteomes" id="UP001372338"/>
    </source>
</evidence>
<name>A0AAN9ESH0_CROPI</name>
<gene>
    <name evidence="1" type="ORF">RIF29_26229</name>
</gene>
<proteinExistence type="predicted"/>
<keyword evidence="2" id="KW-1185">Reference proteome</keyword>
<reference evidence="1 2" key="1">
    <citation type="submission" date="2024-01" db="EMBL/GenBank/DDBJ databases">
        <title>The genomes of 5 underutilized Papilionoideae crops provide insights into root nodulation and disease resistanc.</title>
        <authorList>
            <person name="Yuan L."/>
        </authorList>
    </citation>
    <scope>NUCLEOTIDE SEQUENCE [LARGE SCALE GENOMIC DNA]</scope>
    <source>
        <strain evidence="1">ZHUSHIDOU_FW_LH</strain>
        <tissue evidence="1">Leaf</tissue>
    </source>
</reference>
<dbReference type="AlphaFoldDB" id="A0AAN9ESH0"/>
<organism evidence="1 2">
    <name type="scientific">Crotalaria pallida</name>
    <name type="common">Smooth rattlebox</name>
    <name type="synonym">Crotalaria striata</name>
    <dbReference type="NCBI Taxonomy" id="3830"/>
    <lineage>
        <taxon>Eukaryota</taxon>
        <taxon>Viridiplantae</taxon>
        <taxon>Streptophyta</taxon>
        <taxon>Embryophyta</taxon>
        <taxon>Tracheophyta</taxon>
        <taxon>Spermatophyta</taxon>
        <taxon>Magnoliopsida</taxon>
        <taxon>eudicotyledons</taxon>
        <taxon>Gunneridae</taxon>
        <taxon>Pentapetalae</taxon>
        <taxon>rosids</taxon>
        <taxon>fabids</taxon>
        <taxon>Fabales</taxon>
        <taxon>Fabaceae</taxon>
        <taxon>Papilionoideae</taxon>
        <taxon>50 kb inversion clade</taxon>
        <taxon>genistoids sensu lato</taxon>
        <taxon>core genistoids</taxon>
        <taxon>Crotalarieae</taxon>
        <taxon>Crotalaria</taxon>
    </lineage>
</organism>
<evidence type="ECO:0000313" key="1">
    <source>
        <dbReference type="EMBL" id="KAK7260295.1"/>
    </source>
</evidence>
<dbReference type="EMBL" id="JAYWIO010000005">
    <property type="protein sequence ID" value="KAK7260295.1"/>
    <property type="molecule type" value="Genomic_DNA"/>
</dbReference>
<dbReference type="Proteomes" id="UP001372338">
    <property type="component" value="Unassembled WGS sequence"/>
</dbReference>
<accession>A0AAN9ESH0</accession>
<sequence>MRYLHHIFSSAPCTSVWLDSTFLPHIGEVAKKAVEENHEGHAILNMAVIINLNIPHQDEEDIDDNNNQHVSLATIMNSLEKIRIDDGGGDNGGGGCCSYWTDDCVICLEKLCNKGQN</sequence>
<protein>
    <submittedName>
        <fullName evidence="1">Uncharacterized protein</fullName>
    </submittedName>
</protein>